<gene>
    <name evidence="2" type="ORF">SAMN04488125_102390</name>
</gene>
<dbReference type="AlphaFoldDB" id="A0A1I4AHD2"/>
<feature type="compositionally biased region" description="Low complexity" evidence="1">
    <location>
        <begin position="231"/>
        <end position="247"/>
    </location>
</feature>
<name>A0A1I4AHD2_9HYPH</name>
<organism evidence="2 3">
    <name type="scientific">Methylorubrum salsuginis</name>
    <dbReference type="NCBI Taxonomy" id="414703"/>
    <lineage>
        <taxon>Bacteria</taxon>
        <taxon>Pseudomonadati</taxon>
        <taxon>Pseudomonadota</taxon>
        <taxon>Alphaproteobacteria</taxon>
        <taxon>Hyphomicrobiales</taxon>
        <taxon>Methylobacteriaceae</taxon>
        <taxon>Methylorubrum</taxon>
    </lineage>
</organism>
<reference evidence="3" key="1">
    <citation type="submission" date="2016-10" db="EMBL/GenBank/DDBJ databases">
        <authorList>
            <person name="Varghese N."/>
            <person name="Submissions S."/>
        </authorList>
    </citation>
    <scope>NUCLEOTIDE SEQUENCE [LARGE SCALE GENOMIC DNA]</scope>
    <source>
        <strain evidence="3">CGMCC 1.6474</strain>
    </source>
</reference>
<feature type="compositionally biased region" description="Low complexity" evidence="1">
    <location>
        <begin position="276"/>
        <end position="302"/>
    </location>
</feature>
<evidence type="ECO:0000313" key="2">
    <source>
        <dbReference type="EMBL" id="SFK55580.1"/>
    </source>
</evidence>
<evidence type="ECO:0000256" key="1">
    <source>
        <dbReference type="SAM" id="MobiDB-lite"/>
    </source>
</evidence>
<feature type="region of interest" description="Disordered" evidence="1">
    <location>
        <begin position="231"/>
        <end position="312"/>
    </location>
</feature>
<dbReference type="Proteomes" id="UP000198804">
    <property type="component" value="Unassembled WGS sequence"/>
</dbReference>
<protein>
    <recommendedName>
        <fullName evidence="4">Homeodomain-like domain-containing protein</fullName>
    </recommendedName>
</protein>
<proteinExistence type="predicted"/>
<feature type="compositionally biased region" description="Gly residues" evidence="1">
    <location>
        <begin position="263"/>
        <end position="275"/>
    </location>
</feature>
<evidence type="ECO:0000313" key="3">
    <source>
        <dbReference type="Proteomes" id="UP000198804"/>
    </source>
</evidence>
<accession>A0A1I4AHD2</accession>
<sequence length="312" mass="32477">MAWAPRHGPAVRRDVADLMRGSDLTPQEIAARTGVPYSTVCRWNLVQNWRPAVLRAREAHRPQKWSQARVAALARVARVPGVDPGDLAEALGARRDRAESLFRACGLSETITPQSAVGRAQRRAGPDGSLRAALRVHLARQIGELDGLLAARGRQDILVRLERAGKLDTAKMLRNLVGLKKLLDEVEPPSEGRGAGDDEGGGDGRLDLVALRADLVRRYAAFAARNAAAAQGASQGALEGASDTGRAAGDGTGAAGDPWAEGIAGGEPAGPGGPQGARPADPHGAAHGTAAAFAPGRAAGAPRVWEPRIRAP</sequence>
<dbReference type="EMBL" id="FOSV01000002">
    <property type="protein sequence ID" value="SFK55580.1"/>
    <property type="molecule type" value="Genomic_DNA"/>
</dbReference>
<keyword evidence="3" id="KW-1185">Reference proteome</keyword>
<evidence type="ECO:0008006" key="4">
    <source>
        <dbReference type="Google" id="ProtNLM"/>
    </source>
</evidence>